<keyword evidence="12" id="KW-0812">Transmembrane</keyword>
<feature type="chain" id="PRO_5040297872" description="Peptidase S11 D-alanyl-D-alanine carboxypeptidase A N-terminal domain-containing protein" evidence="13">
    <location>
        <begin position="28"/>
        <end position="499"/>
    </location>
</feature>
<evidence type="ECO:0000256" key="10">
    <source>
        <dbReference type="RuleBase" id="RU004016"/>
    </source>
</evidence>
<keyword evidence="4" id="KW-0378">Hydrolase</keyword>
<evidence type="ECO:0008006" key="18">
    <source>
        <dbReference type="Google" id="ProtNLM"/>
    </source>
</evidence>
<feature type="active site" evidence="8">
    <location>
        <position position="144"/>
    </location>
</feature>
<evidence type="ECO:0000256" key="5">
    <source>
        <dbReference type="ARBA" id="ARBA00022960"/>
    </source>
</evidence>
<evidence type="ECO:0000256" key="11">
    <source>
        <dbReference type="SAM" id="MobiDB-lite"/>
    </source>
</evidence>
<dbReference type="InterPro" id="IPR015956">
    <property type="entry name" value="Peniciliin-bd_prot_C_sf"/>
</dbReference>
<dbReference type="Pfam" id="PF00768">
    <property type="entry name" value="Peptidase_S11"/>
    <property type="match status" value="1"/>
</dbReference>
<evidence type="ECO:0000256" key="6">
    <source>
        <dbReference type="ARBA" id="ARBA00022984"/>
    </source>
</evidence>
<name>A0A9Q5JGZ1_9LACT</name>
<evidence type="ECO:0000256" key="1">
    <source>
        <dbReference type="ARBA" id="ARBA00003217"/>
    </source>
</evidence>
<keyword evidence="5" id="KW-0133">Cell shape</keyword>
<gene>
    <name evidence="16" type="ORF">BG262_03835</name>
</gene>
<dbReference type="RefSeq" id="WP_070788063.1">
    <property type="nucleotide sequence ID" value="NZ_MKIQ01000027.1"/>
</dbReference>
<dbReference type="GO" id="GO:0006508">
    <property type="term" value="P:proteolysis"/>
    <property type="evidence" value="ECO:0007669"/>
    <property type="project" value="InterPro"/>
</dbReference>
<evidence type="ECO:0000256" key="12">
    <source>
        <dbReference type="SAM" id="Phobius"/>
    </source>
</evidence>
<dbReference type="InterPro" id="IPR000871">
    <property type="entry name" value="Beta-lactam_class-A"/>
</dbReference>
<dbReference type="PANTHER" id="PTHR35333">
    <property type="entry name" value="BETA-LACTAMASE"/>
    <property type="match status" value="1"/>
</dbReference>
<dbReference type="InterPro" id="IPR018044">
    <property type="entry name" value="Peptidase_S11"/>
</dbReference>
<feature type="binding site" evidence="9">
    <location>
        <position position="278"/>
    </location>
    <ligand>
        <name>substrate</name>
    </ligand>
</feature>
<dbReference type="EMBL" id="MKIQ01000027">
    <property type="protein sequence ID" value="OFI46930.1"/>
    <property type="molecule type" value="Genomic_DNA"/>
</dbReference>
<feature type="compositionally biased region" description="Basic and acidic residues" evidence="11">
    <location>
        <begin position="421"/>
        <end position="430"/>
    </location>
</feature>
<protein>
    <recommendedName>
        <fullName evidence="18">Peptidase S11 D-alanyl-D-alanine carboxypeptidase A N-terminal domain-containing protein</fullName>
    </recommendedName>
</protein>
<evidence type="ECO:0000256" key="8">
    <source>
        <dbReference type="PIRSR" id="PIRSR618044-1"/>
    </source>
</evidence>
<dbReference type="InterPro" id="IPR015294">
    <property type="entry name" value="Pen-bd_prot4_C_dom"/>
</dbReference>
<feature type="active site" description="Proton acceptor" evidence="8">
    <location>
        <position position="83"/>
    </location>
</feature>
<feature type="region of interest" description="Disordered" evidence="11">
    <location>
        <begin position="408"/>
        <end position="430"/>
    </location>
</feature>
<dbReference type="SUPFAM" id="SSF69189">
    <property type="entry name" value="Penicillin-binding protein associated domain"/>
    <property type="match status" value="1"/>
</dbReference>
<feature type="transmembrane region" description="Helical" evidence="12">
    <location>
        <begin position="449"/>
        <end position="469"/>
    </location>
</feature>
<evidence type="ECO:0000313" key="16">
    <source>
        <dbReference type="EMBL" id="OFI46930.1"/>
    </source>
</evidence>
<evidence type="ECO:0000256" key="3">
    <source>
        <dbReference type="ARBA" id="ARBA00022729"/>
    </source>
</evidence>
<organism evidence="16 17">
    <name type="scientific">Floricoccus penangensis</name>
    <dbReference type="NCBI Taxonomy" id="1859475"/>
    <lineage>
        <taxon>Bacteria</taxon>
        <taxon>Bacillati</taxon>
        <taxon>Bacillota</taxon>
        <taxon>Bacilli</taxon>
        <taxon>Lactobacillales</taxon>
        <taxon>Streptococcaceae</taxon>
        <taxon>Floricoccus</taxon>
    </lineage>
</organism>
<feature type="domain" description="Peptidase S11 D-alanyl-D-alanine carboxypeptidase A N-terminal" evidence="14">
    <location>
        <begin position="53"/>
        <end position="307"/>
    </location>
</feature>
<dbReference type="GO" id="GO:0030655">
    <property type="term" value="P:beta-lactam antibiotic catabolic process"/>
    <property type="evidence" value="ECO:0007669"/>
    <property type="project" value="InterPro"/>
</dbReference>
<sequence length="499" mass="55144">MKKIFFLLTTALSMSSIMINSSKTALADEVNNTGDIVQVARDFGYQVNEINRPKSSIVIDAENGQVLWQDNPDIPRNPASISKLMTIYLVFEALHNGQISMDTIVTATPTDQAIGKLHAISNNNIVAGVGYPVRELITMTLVPSSNIATVMLANLVSNNDAGGFVTKMNSKAQEIGMTNSYFNNASGAEAVAFSGMYLPQGYDQYAGNVTTSRDLSILAFNMLKNYPEILDFTKNPQVTAMKGTPYEEHFETYNYSTPGVKEDVQGSVYGYPGVDGLKTGSSPGGAFNYVATCLKNNMRVIEVIMGVGDWSDQDGEYYRHPFGNALLDKTYQDYSYQTILPAGEHDIDGKKVKIDSDLMGVVKKNSTPEFKYEDDELILSNTLPLVNDKMIPVETKYTEVKENKKVKEEKKTLKTTTSSSKSEDQSDDNSHEDFFKKLQSKLIEIPNQILYSLIGIVSGTILFLISRIFKNKKFISWFTALTGIAAIAVGIINLFYPLI</sequence>
<dbReference type="Gene3D" id="3.40.710.10">
    <property type="entry name" value="DD-peptidase/beta-lactamase superfamily"/>
    <property type="match status" value="1"/>
</dbReference>
<dbReference type="GO" id="GO:0008800">
    <property type="term" value="F:beta-lactamase activity"/>
    <property type="evidence" value="ECO:0007669"/>
    <property type="project" value="InterPro"/>
</dbReference>
<keyword evidence="12" id="KW-0472">Membrane</keyword>
<dbReference type="SUPFAM" id="SSF56601">
    <property type="entry name" value="beta-lactamase/transpeptidase-like"/>
    <property type="match status" value="1"/>
</dbReference>
<proteinExistence type="inferred from homology"/>
<keyword evidence="7" id="KW-0961">Cell wall biogenesis/degradation</keyword>
<comment type="function">
    <text evidence="1">Removes C-terminal D-alanyl residues from sugar-peptide cell wall precursors.</text>
</comment>
<evidence type="ECO:0000259" key="15">
    <source>
        <dbReference type="Pfam" id="PF09211"/>
    </source>
</evidence>
<dbReference type="GO" id="GO:0071555">
    <property type="term" value="P:cell wall organization"/>
    <property type="evidence" value="ECO:0007669"/>
    <property type="project" value="UniProtKB-KW"/>
</dbReference>
<feature type="domain" description="Penicillin-binding protein 4 C-terminal" evidence="15">
    <location>
        <begin position="336"/>
        <end position="390"/>
    </location>
</feature>
<dbReference type="PRINTS" id="PR00725">
    <property type="entry name" value="DADACBPTASE1"/>
</dbReference>
<evidence type="ECO:0000256" key="7">
    <source>
        <dbReference type="ARBA" id="ARBA00023316"/>
    </source>
</evidence>
<evidence type="ECO:0000256" key="9">
    <source>
        <dbReference type="PIRSR" id="PIRSR618044-2"/>
    </source>
</evidence>
<comment type="caution">
    <text evidence="16">The sequence shown here is derived from an EMBL/GenBank/DDBJ whole genome shotgun (WGS) entry which is preliminary data.</text>
</comment>
<dbReference type="GO" id="GO:0009252">
    <property type="term" value="P:peptidoglycan biosynthetic process"/>
    <property type="evidence" value="ECO:0007669"/>
    <property type="project" value="UniProtKB-KW"/>
</dbReference>
<keyword evidence="3 13" id="KW-0732">Signal</keyword>
<evidence type="ECO:0000259" key="14">
    <source>
        <dbReference type="Pfam" id="PF00768"/>
    </source>
</evidence>
<dbReference type="AlphaFoldDB" id="A0A9Q5JGZ1"/>
<evidence type="ECO:0000256" key="13">
    <source>
        <dbReference type="SAM" id="SignalP"/>
    </source>
</evidence>
<evidence type="ECO:0000256" key="2">
    <source>
        <dbReference type="ARBA" id="ARBA00007164"/>
    </source>
</evidence>
<dbReference type="InterPro" id="IPR037091">
    <property type="entry name" value="Pen-bd_prot4_C_dom_sf"/>
</dbReference>
<feature type="signal peptide" evidence="13">
    <location>
        <begin position="1"/>
        <end position="27"/>
    </location>
</feature>
<keyword evidence="17" id="KW-1185">Reference proteome</keyword>
<dbReference type="PANTHER" id="PTHR35333:SF4">
    <property type="entry name" value="SLR0121 PROTEIN"/>
    <property type="match status" value="1"/>
</dbReference>
<dbReference type="InterPro" id="IPR001967">
    <property type="entry name" value="Peptidase_S11_N"/>
</dbReference>
<dbReference type="InterPro" id="IPR012338">
    <property type="entry name" value="Beta-lactam/transpept-like"/>
</dbReference>
<accession>A0A9Q5JGZ1</accession>
<evidence type="ECO:0000256" key="4">
    <source>
        <dbReference type="ARBA" id="ARBA00022801"/>
    </source>
</evidence>
<dbReference type="Gene3D" id="2.30.140.20">
    <property type="entry name" value="Penicillin-binding protein 4, C-terminal domain"/>
    <property type="match status" value="1"/>
</dbReference>
<keyword evidence="12" id="KW-1133">Transmembrane helix</keyword>
<feature type="transmembrane region" description="Helical" evidence="12">
    <location>
        <begin position="474"/>
        <end position="496"/>
    </location>
</feature>
<reference evidence="17" key="1">
    <citation type="submission" date="2016-09" db="EMBL/GenBank/DDBJ databases">
        <title>Draft genome sequence of a novel species of the family Streptococcaceae isolated from flowers.</title>
        <authorList>
            <person name="Chuah L.-O."/>
            <person name="Yap K.-P."/>
            <person name="Thong K.L."/>
            <person name="Liong M.T."/>
            <person name="Ahmad R."/>
            <person name="Rusul G."/>
        </authorList>
    </citation>
    <scope>NUCLEOTIDE SEQUENCE [LARGE SCALE GENOMIC DNA]</scope>
    <source>
        <strain evidence="17">HibF3</strain>
    </source>
</reference>
<dbReference type="Proteomes" id="UP000177273">
    <property type="component" value="Unassembled WGS sequence"/>
</dbReference>
<dbReference type="Pfam" id="PF09211">
    <property type="entry name" value="DUF1958"/>
    <property type="match status" value="1"/>
</dbReference>
<comment type="similarity">
    <text evidence="2 10">Belongs to the peptidase S11 family.</text>
</comment>
<dbReference type="GO" id="GO:0008360">
    <property type="term" value="P:regulation of cell shape"/>
    <property type="evidence" value="ECO:0007669"/>
    <property type="project" value="UniProtKB-KW"/>
</dbReference>
<dbReference type="GO" id="GO:0009002">
    <property type="term" value="F:serine-type D-Ala-D-Ala carboxypeptidase activity"/>
    <property type="evidence" value="ECO:0007669"/>
    <property type="project" value="InterPro"/>
</dbReference>
<dbReference type="GO" id="GO:0046677">
    <property type="term" value="P:response to antibiotic"/>
    <property type="evidence" value="ECO:0007669"/>
    <property type="project" value="InterPro"/>
</dbReference>
<feature type="active site" description="Acyl-ester intermediate" evidence="8">
    <location>
        <position position="80"/>
    </location>
</feature>
<keyword evidence="6" id="KW-0573">Peptidoglycan synthesis</keyword>
<evidence type="ECO:0000313" key="17">
    <source>
        <dbReference type="Proteomes" id="UP000177273"/>
    </source>
</evidence>